<dbReference type="InterPro" id="IPR027795">
    <property type="entry name" value="CASTOR_ACT_dom"/>
</dbReference>
<name>A0ABR6YDD4_9BURK</name>
<evidence type="ECO:0000259" key="2">
    <source>
        <dbReference type="Pfam" id="PF13840"/>
    </source>
</evidence>
<feature type="domain" description="DUF2241" evidence="1">
    <location>
        <begin position="5"/>
        <end position="68"/>
    </location>
</feature>
<dbReference type="InterPro" id="IPR045865">
    <property type="entry name" value="ACT-like_dom_sf"/>
</dbReference>
<comment type="caution">
    <text evidence="3">The sequence shown here is derived from an EMBL/GenBank/DDBJ whole genome shotgun (WGS) entry which is preliminary data.</text>
</comment>
<protein>
    <submittedName>
        <fullName evidence="3">ACT domain-containing protein</fullName>
    </submittedName>
</protein>
<evidence type="ECO:0000259" key="1">
    <source>
        <dbReference type="Pfam" id="PF10000"/>
    </source>
</evidence>
<dbReference type="Pfam" id="PF10000">
    <property type="entry name" value="ACT_3"/>
    <property type="match status" value="1"/>
</dbReference>
<evidence type="ECO:0000313" key="4">
    <source>
        <dbReference type="Proteomes" id="UP000624279"/>
    </source>
</evidence>
<keyword evidence="4" id="KW-1185">Reference proteome</keyword>
<accession>A0ABR6YDD4</accession>
<proteinExistence type="predicted"/>
<dbReference type="Pfam" id="PF13840">
    <property type="entry name" value="ACT_7"/>
    <property type="match status" value="1"/>
</dbReference>
<dbReference type="Gene3D" id="3.30.2130.10">
    <property type="entry name" value="VC0802-like"/>
    <property type="match status" value="1"/>
</dbReference>
<feature type="domain" description="CASTOR ACT" evidence="2">
    <location>
        <begin position="70"/>
        <end position="127"/>
    </location>
</feature>
<dbReference type="InterPro" id="IPR018717">
    <property type="entry name" value="DUF2241"/>
</dbReference>
<dbReference type="PANTHER" id="PTHR39199">
    <property type="entry name" value="BLR5128 PROTEIN"/>
    <property type="match status" value="1"/>
</dbReference>
<dbReference type="PANTHER" id="PTHR39199:SF1">
    <property type="entry name" value="BLR5128 PROTEIN"/>
    <property type="match status" value="1"/>
</dbReference>
<dbReference type="SUPFAM" id="SSF55021">
    <property type="entry name" value="ACT-like"/>
    <property type="match status" value="2"/>
</dbReference>
<dbReference type="EMBL" id="JACOGA010000011">
    <property type="protein sequence ID" value="MBC3874548.1"/>
    <property type="molecule type" value="Genomic_DNA"/>
</dbReference>
<organism evidence="3 4">
    <name type="scientific">Undibacterium flavidum</name>
    <dbReference type="NCBI Taxonomy" id="2762297"/>
    <lineage>
        <taxon>Bacteria</taxon>
        <taxon>Pseudomonadati</taxon>
        <taxon>Pseudomonadota</taxon>
        <taxon>Betaproteobacteria</taxon>
        <taxon>Burkholderiales</taxon>
        <taxon>Oxalobacteraceae</taxon>
        <taxon>Undibacterium</taxon>
    </lineage>
</organism>
<sequence>MSTPITNLSDILRSMHPVLNPGVYVYALVPGGRDVTELNPIVTVREKEGLTVVLEESTAQNAGLEMIFRSAWITLNVHSDLQAVGLTAAFSTALGEANISCNVVAGVFHDHIFVPVEQAQAAMAVLQLMQSTPYCRSAPIRVD</sequence>
<reference evidence="3 4" key="1">
    <citation type="submission" date="2020-08" db="EMBL/GenBank/DDBJ databases">
        <title>Novel species isolated from subtropical streams in China.</title>
        <authorList>
            <person name="Lu H."/>
        </authorList>
    </citation>
    <scope>NUCLEOTIDE SEQUENCE [LARGE SCALE GENOMIC DNA]</scope>
    <source>
        <strain evidence="3 4">LX15W</strain>
    </source>
</reference>
<dbReference type="RefSeq" id="WP_186942529.1">
    <property type="nucleotide sequence ID" value="NZ_JACOGA010000011.1"/>
</dbReference>
<evidence type="ECO:0000313" key="3">
    <source>
        <dbReference type="EMBL" id="MBC3874548.1"/>
    </source>
</evidence>
<dbReference type="Proteomes" id="UP000624279">
    <property type="component" value="Unassembled WGS sequence"/>
</dbReference>
<gene>
    <name evidence="3" type="ORF">H8K55_13195</name>
</gene>